<comment type="caution">
    <text evidence="1">The sequence shown here is derived from an EMBL/GenBank/DDBJ whole genome shotgun (WGS) entry which is preliminary data.</text>
</comment>
<sequence>MLDKNDTCEGKESHERRERVEESDGISVEHCFLDAIPSLFEKVERDESEISKERKEGTTRKREFTFQDKRKRIGGKLHHNHKETSISFSSDSLPLSLEFYFKELKLFLNAHVSHEDVFGKLFKGSLSYHPSFLTVCIYPLMLGDAAHDHSCDNSQYDSRMNDY</sequence>
<dbReference type="Proteomes" id="UP001060085">
    <property type="component" value="Linkage Group LG01"/>
</dbReference>
<evidence type="ECO:0000313" key="2">
    <source>
        <dbReference type="Proteomes" id="UP001060085"/>
    </source>
</evidence>
<protein>
    <submittedName>
        <fullName evidence="1">Uncharacterized protein</fullName>
    </submittedName>
</protein>
<name>A0ACC0CCC9_CATRO</name>
<evidence type="ECO:0000313" key="1">
    <source>
        <dbReference type="EMBL" id="KAI5682612.1"/>
    </source>
</evidence>
<dbReference type="EMBL" id="CM044701">
    <property type="protein sequence ID" value="KAI5682612.1"/>
    <property type="molecule type" value="Genomic_DNA"/>
</dbReference>
<accession>A0ACC0CCC9</accession>
<organism evidence="1 2">
    <name type="scientific">Catharanthus roseus</name>
    <name type="common">Madagascar periwinkle</name>
    <name type="synonym">Vinca rosea</name>
    <dbReference type="NCBI Taxonomy" id="4058"/>
    <lineage>
        <taxon>Eukaryota</taxon>
        <taxon>Viridiplantae</taxon>
        <taxon>Streptophyta</taxon>
        <taxon>Embryophyta</taxon>
        <taxon>Tracheophyta</taxon>
        <taxon>Spermatophyta</taxon>
        <taxon>Magnoliopsida</taxon>
        <taxon>eudicotyledons</taxon>
        <taxon>Gunneridae</taxon>
        <taxon>Pentapetalae</taxon>
        <taxon>asterids</taxon>
        <taxon>lamiids</taxon>
        <taxon>Gentianales</taxon>
        <taxon>Apocynaceae</taxon>
        <taxon>Rauvolfioideae</taxon>
        <taxon>Vinceae</taxon>
        <taxon>Catharanthinae</taxon>
        <taxon>Catharanthus</taxon>
    </lineage>
</organism>
<keyword evidence="2" id="KW-1185">Reference proteome</keyword>
<gene>
    <name evidence="1" type="ORF">M9H77_03840</name>
</gene>
<proteinExistence type="predicted"/>
<reference evidence="2" key="1">
    <citation type="journal article" date="2023" name="Nat. Plants">
        <title>Single-cell RNA sequencing provides a high-resolution roadmap for understanding the multicellular compartmentation of specialized metabolism.</title>
        <authorList>
            <person name="Sun S."/>
            <person name="Shen X."/>
            <person name="Li Y."/>
            <person name="Li Y."/>
            <person name="Wang S."/>
            <person name="Li R."/>
            <person name="Zhang H."/>
            <person name="Shen G."/>
            <person name="Guo B."/>
            <person name="Wei J."/>
            <person name="Xu J."/>
            <person name="St-Pierre B."/>
            <person name="Chen S."/>
            <person name="Sun C."/>
        </authorList>
    </citation>
    <scope>NUCLEOTIDE SEQUENCE [LARGE SCALE GENOMIC DNA]</scope>
</reference>